<organism evidence="3 4">
    <name type="scientific">Terriglobus roseus</name>
    <dbReference type="NCBI Taxonomy" id="392734"/>
    <lineage>
        <taxon>Bacteria</taxon>
        <taxon>Pseudomonadati</taxon>
        <taxon>Acidobacteriota</taxon>
        <taxon>Terriglobia</taxon>
        <taxon>Terriglobales</taxon>
        <taxon>Acidobacteriaceae</taxon>
        <taxon>Terriglobus</taxon>
    </lineage>
</organism>
<accession>A0A1H4NUV4</accession>
<evidence type="ECO:0000313" key="4">
    <source>
        <dbReference type="Proteomes" id="UP000182409"/>
    </source>
</evidence>
<dbReference type="Proteomes" id="UP000182409">
    <property type="component" value="Unassembled WGS sequence"/>
</dbReference>
<evidence type="ECO:0008006" key="5">
    <source>
        <dbReference type="Google" id="ProtNLM"/>
    </source>
</evidence>
<evidence type="ECO:0000313" key="3">
    <source>
        <dbReference type="EMBL" id="SEB98919.1"/>
    </source>
</evidence>
<gene>
    <name evidence="3" type="ORF">SAMN05443244_2361</name>
</gene>
<feature type="region of interest" description="Disordered" evidence="1">
    <location>
        <begin position="66"/>
        <end position="87"/>
    </location>
</feature>
<feature type="chain" id="PRO_5010325372" description="Porin" evidence="2">
    <location>
        <begin position="21"/>
        <end position="483"/>
    </location>
</feature>
<feature type="compositionally biased region" description="Low complexity" evidence="1">
    <location>
        <begin position="75"/>
        <end position="87"/>
    </location>
</feature>
<dbReference type="AlphaFoldDB" id="A0A1H4NUV4"/>
<dbReference type="RefSeq" id="WP_074654225.1">
    <property type="nucleotide sequence ID" value="NZ_FNSD01000001.1"/>
</dbReference>
<evidence type="ECO:0000256" key="2">
    <source>
        <dbReference type="SAM" id="SignalP"/>
    </source>
</evidence>
<name>A0A1H4NUV4_9BACT</name>
<sequence>MKRNLLVTCLIVGSARCVLAQVSPTETAQQKLQRLSDAVVQVQSQVTAYQKQLQFLQEQLAELQSQLDAKPEAKPSSSPADTSTSASLGELRERQAIAESQIATHEQAKVESESKYPLRVSGLILFNAFINTRRVDDPIDPTYALNGSGTTGMSIRQTILGLQATGPHLLGATSHADLNIDFFGNGSQQTYGGSGLVRLRTAHASLRWKSTEAFFSLDRPLLAPNMPTSLVSTAQPNLAWSGDLWTWNPQAGVKQEIAIRTNQHLQLEGAVIDVQDPRLPNSTATASFSLAQRSRWPGLESRLGYAMGDRDTGFRVGVGQYFSPHRTLEGYRFNAWAASADLRLPLGRHVQITSNAYRGAGLGGLGGGGYVDYVYPINAADTARPLNNAGGWVQASIRRNDRLQFNGGFGIDAPFAADVRSASSSQAASYPGLTRNRAAYGNVIVSPSSYLQLSLEYRRLWSNYLVGPTRTSDAIGVAAGYRF</sequence>
<protein>
    <recommendedName>
        <fullName evidence="5">Porin</fullName>
    </recommendedName>
</protein>
<keyword evidence="2" id="KW-0732">Signal</keyword>
<proteinExistence type="predicted"/>
<feature type="signal peptide" evidence="2">
    <location>
        <begin position="1"/>
        <end position="20"/>
    </location>
</feature>
<dbReference type="EMBL" id="FNSD01000001">
    <property type="protein sequence ID" value="SEB98919.1"/>
    <property type="molecule type" value="Genomic_DNA"/>
</dbReference>
<reference evidence="3 4" key="1">
    <citation type="submission" date="2016-10" db="EMBL/GenBank/DDBJ databases">
        <authorList>
            <person name="de Groot N.N."/>
        </authorList>
    </citation>
    <scope>NUCLEOTIDE SEQUENCE [LARGE SCALE GENOMIC DNA]</scope>
    <source>
        <strain evidence="3 4">AB35.6</strain>
    </source>
</reference>
<evidence type="ECO:0000256" key="1">
    <source>
        <dbReference type="SAM" id="MobiDB-lite"/>
    </source>
</evidence>